<dbReference type="GO" id="GO:0043565">
    <property type="term" value="F:sequence-specific DNA binding"/>
    <property type="evidence" value="ECO:0007669"/>
    <property type="project" value="InterPro"/>
</dbReference>
<keyword evidence="3" id="KW-0804">Transcription</keyword>
<dbReference type="PANTHER" id="PTHR43280:SF32">
    <property type="entry name" value="TRANSCRIPTIONAL REGULATORY PROTEIN"/>
    <property type="match status" value="1"/>
</dbReference>
<evidence type="ECO:0000256" key="1">
    <source>
        <dbReference type="ARBA" id="ARBA00023015"/>
    </source>
</evidence>
<keyword evidence="6" id="KW-1185">Reference proteome</keyword>
<dbReference type="Gene3D" id="1.10.10.60">
    <property type="entry name" value="Homeodomain-like"/>
    <property type="match status" value="1"/>
</dbReference>
<dbReference type="PROSITE" id="PS01124">
    <property type="entry name" value="HTH_ARAC_FAMILY_2"/>
    <property type="match status" value="1"/>
</dbReference>
<dbReference type="SUPFAM" id="SSF46689">
    <property type="entry name" value="Homeodomain-like"/>
    <property type="match status" value="1"/>
</dbReference>
<dbReference type="SMART" id="SM00342">
    <property type="entry name" value="HTH_ARAC"/>
    <property type="match status" value="1"/>
</dbReference>
<name>A0A1Q5ZZY4_9SPHI</name>
<feature type="domain" description="HTH araC/xylS-type" evidence="4">
    <location>
        <begin position="223"/>
        <end position="321"/>
    </location>
</feature>
<dbReference type="EMBL" id="MPPL01000001">
    <property type="protein sequence ID" value="OKS87334.1"/>
    <property type="molecule type" value="Genomic_DNA"/>
</dbReference>
<protein>
    <recommendedName>
        <fullName evidence="4">HTH araC/xylS-type domain-containing protein</fullName>
    </recommendedName>
</protein>
<keyword evidence="2" id="KW-0238">DNA-binding</keyword>
<comment type="caution">
    <text evidence="5">The sequence shown here is derived from an EMBL/GenBank/DDBJ whole genome shotgun (WGS) entry which is preliminary data.</text>
</comment>
<organism evidence="5 6">
    <name type="scientific">Mucilaginibacter polytrichastri</name>
    <dbReference type="NCBI Taxonomy" id="1302689"/>
    <lineage>
        <taxon>Bacteria</taxon>
        <taxon>Pseudomonadati</taxon>
        <taxon>Bacteroidota</taxon>
        <taxon>Sphingobacteriia</taxon>
        <taxon>Sphingobacteriales</taxon>
        <taxon>Sphingobacteriaceae</taxon>
        <taxon>Mucilaginibacter</taxon>
    </lineage>
</organism>
<dbReference type="AlphaFoldDB" id="A0A1Q5ZZY4"/>
<evidence type="ECO:0000313" key="5">
    <source>
        <dbReference type="EMBL" id="OKS87334.1"/>
    </source>
</evidence>
<dbReference type="InterPro" id="IPR009057">
    <property type="entry name" value="Homeodomain-like_sf"/>
</dbReference>
<reference evidence="5 6" key="1">
    <citation type="submission" date="2016-11" db="EMBL/GenBank/DDBJ databases">
        <title>Whole Genome Sequencing of Mucilaginibacter polytrichastri RG4-7(T) isolated from the moss sample.</title>
        <authorList>
            <person name="Li Y."/>
        </authorList>
    </citation>
    <scope>NUCLEOTIDE SEQUENCE [LARGE SCALE GENOMIC DNA]</scope>
    <source>
        <strain evidence="5 6">RG4-7</strain>
    </source>
</reference>
<dbReference type="PANTHER" id="PTHR43280">
    <property type="entry name" value="ARAC-FAMILY TRANSCRIPTIONAL REGULATOR"/>
    <property type="match status" value="1"/>
</dbReference>
<dbReference type="Proteomes" id="UP000186720">
    <property type="component" value="Unassembled WGS sequence"/>
</dbReference>
<evidence type="ECO:0000259" key="4">
    <source>
        <dbReference type="PROSITE" id="PS01124"/>
    </source>
</evidence>
<evidence type="ECO:0000256" key="3">
    <source>
        <dbReference type="ARBA" id="ARBA00023163"/>
    </source>
</evidence>
<evidence type="ECO:0000256" key="2">
    <source>
        <dbReference type="ARBA" id="ARBA00023125"/>
    </source>
</evidence>
<proteinExistence type="predicted"/>
<gene>
    <name evidence="5" type="ORF">RG47T_2795</name>
</gene>
<dbReference type="SUPFAM" id="SSF51215">
    <property type="entry name" value="Regulatory protein AraC"/>
    <property type="match status" value="1"/>
</dbReference>
<accession>A0A1Q5ZZY4</accession>
<dbReference type="InterPro" id="IPR037923">
    <property type="entry name" value="HTH-like"/>
</dbReference>
<dbReference type="InterPro" id="IPR018060">
    <property type="entry name" value="HTH_AraC"/>
</dbReference>
<evidence type="ECO:0000313" key="6">
    <source>
        <dbReference type="Proteomes" id="UP000186720"/>
    </source>
</evidence>
<dbReference type="STRING" id="1302689.RG47T_2795"/>
<dbReference type="GO" id="GO:0003700">
    <property type="term" value="F:DNA-binding transcription factor activity"/>
    <property type="evidence" value="ECO:0007669"/>
    <property type="project" value="InterPro"/>
</dbReference>
<sequence>MFTVSFLLQQSTPTEKMEQFAKTLDISTTIRHFTSADQHPQNHPQFKDELVAEENFAIIRHTGNMVAQLPFKADHYALVLCLAGSAVRTINQFRFEVTANTLHLTTPHSLNAWHQATEDLDLYIVLFKKEFLADGLMQEAVVNNLLDHDADKAPVCLLAEHNKVTIYSLLQKLDQEFHSQQPFHRQMLRLLFFELLFECNRAVGREQPAVSITHPNRTQQLVNHYKKLVEAHFMQLRTVQEYADLLFVTAKHLSEVVKHETGLTPLQLIHNRIYQEAKYWLCASELSVKEIADKLNFDTSSHFSRFFKHFAGCNPTEFQRIKCAIL</sequence>
<keyword evidence="1" id="KW-0805">Transcription regulation</keyword>
<dbReference type="Pfam" id="PF12833">
    <property type="entry name" value="HTH_18"/>
    <property type="match status" value="1"/>
</dbReference>